<sequence>MSTDDYVSTEEARPEDIVDDLADLRAQVADPEARAQVNDLMEQVADLQPRGLGNVIVGFDRTDLAEAALGALLFGIPMFVEGGTNEVGAFVADRPLAFVGTLVAAVLLVYGIVYVADFQDVRVHEPLFGLVPRRLAGVVGASFLVAALGMTLWGRVDWTSPWLAVCTVSVAFVPMSIGAALGDIIPGS</sequence>
<comment type="caution">
    <text evidence="2">The sequence shown here is derived from an EMBL/GenBank/DDBJ whole genome shotgun (WGS) entry which is preliminary data.</text>
</comment>
<feature type="transmembrane region" description="Helical" evidence="1">
    <location>
        <begin position="96"/>
        <end position="115"/>
    </location>
</feature>
<evidence type="ECO:0000313" key="3">
    <source>
        <dbReference type="Proteomes" id="UP001596398"/>
    </source>
</evidence>
<evidence type="ECO:0000256" key="1">
    <source>
        <dbReference type="SAM" id="Phobius"/>
    </source>
</evidence>
<dbReference type="InterPro" id="IPR024464">
    <property type="entry name" value="DUF2391"/>
</dbReference>
<accession>A0ABD5ZT15</accession>
<keyword evidence="1" id="KW-0812">Transmembrane</keyword>
<reference evidence="2 3" key="1">
    <citation type="journal article" date="2019" name="Int. J. Syst. Evol. Microbiol.">
        <title>The Global Catalogue of Microorganisms (GCM) 10K type strain sequencing project: providing services to taxonomists for standard genome sequencing and annotation.</title>
        <authorList>
            <consortium name="The Broad Institute Genomics Platform"/>
            <consortium name="The Broad Institute Genome Sequencing Center for Infectious Disease"/>
            <person name="Wu L."/>
            <person name="Ma J."/>
        </authorList>
    </citation>
    <scope>NUCLEOTIDE SEQUENCE [LARGE SCALE GENOMIC DNA]</scope>
    <source>
        <strain evidence="2 3">DT85</strain>
    </source>
</reference>
<dbReference type="Proteomes" id="UP001596398">
    <property type="component" value="Unassembled WGS sequence"/>
</dbReference>
<dbReference type="AlphaFoldDB" id="A0ABD5ZT15"/>
<feature type="transmembrane region" description="Helical" evidence="1">
    <location>
        <begin position="135"/>
        <end position="156"/>
    </location>
</feature>
<proteinExistence type="predicted"/>
<evidence type="ECO:0000313" key="2">
    <source>
        <dbReference type="EMBL" id="MFC7236497.1"/>
    </source>
</evidence>
<organism evidence="2 3">
    <name type="scientific">Halosegnis marinus</name>
    <dbReference type="NCBI Taxonomy" id="3034023"/>
    <lineage>
        <taxon>Archaea</taxon>
        <taxon>Methanobacteriati</taxon>
        <taxon>Methanobacteriota</taxon>
        <taxon>Stenosarchaea group</taxon>
        <taxon>Halobacteria</taxon>
        <taxon>Halobacteriales</taxon>
        <taxon>Natronomonadaceae</taxon>
        <taxon>Halosegnis</taxon>
    </lineage>
</organism>
<dbReference type="EMBL" id="JBHTAP010000001">
    <property type="protein sequence ID" value="MFC7236497.1"/>
    <property type="molecule type" value="Genomic_DNA"/>
</dbReference>
<keyword evidence="1" id="KW-1133">Transmembrane helix</keyword>
<dbReference type="GeneID" id="79268220"/>
<gene>
    <name evidence="2" type="ORF">ACFQJ4_14375</name>
</gene>
<feature type="transmembrane region" description="Helical" evidence="1">
    <location>
        <begin position="162"/>
        <end position="185"/>
    </location>
</feature>
<protein>
    <submittedName>
        <fullName evidence="2">DUF2391 family protein</fullName>
    </submittedName>
</protein>
<keyword evidence="1" id="KW-0472">Membrane</keyword>
<dbReference type="RefSeq" id="WP_276234653.1">
    <property type="nucleotide sequence ID" value="NZ_CP119802.1"/>
</dbReference>
<name>A0ABD5ZT15_9EURY</name>
<dbReference type="Pfam" id="PF09622">
    <property type="entry name" value="DUF2391"/>
    <property type="match status" value="1"/>
</dbReference>
<keyword evidence="3" id="KW-1185">Reference proteome</keyword>